<feature type="compositionally biased region" description="Acidic residues" evidence="1">
    <location>
        <begin position="140"/>
        <end position="154"/>
    </location>
</feature>
<keyword evidence="2" id="KW-0378">Hydrolase</keyword>
<sequence>MPVKSAIVVRDRTIKLNCQYQVQQVKPGRESLEERTDEVVRQLDSDMTGHQKGVIYYRWKKQCEAIAEEIGCGFHYSGMSEKDRLEARSAWVDGRASRWIAATTGLGTGIDIEGIVAERGEEKEKEEDSGSNEAGSEAEYGTDDSEESENGDDGDVGHFSGG</sequence>
<keyword evidence="3" id="KW-1185">Reference proteome</keyword>
<accession>A0A9P5A535</accession>
<feature type="region of interest" description="Disordered" evidence="1">
    <location>
        <begin position="116"/>
        <end position="162"/>
    </location>
</feature>
<dbReference type="OrthoDB" id="3522001at2759"/>
<gene>
    <name evidence="2" type="ORF">FBEOM_13795</name>
</gene>
<feature type="compositionally biased region" description="Basic and acidic residues" evidence="1">
    <location>
        <begin position="116"/>
        <end position="128"/>
    </location>
</feature>
<dbReference type="AlphaFoldDB" id="A0A9P5A535"/>
<dbReference type="InterPro" id="IPR027417">
    <property type="entry name" value="P-loop_NTPase"/>
</dbReference>
<evidence type="ECO:0000313" key="2">
    <source>
        <dbReference type="EMBL" id="KAF4332409.1"/>
    </source>
</evidence>
<name>A0A9P5A535_9HYPO</name>
<protein>
    <submittedName>
        <fullName evidence="2">Recq family helicase</fullName>
    </submittedName>
</protein>
<evidence type="ECO:0000313" key="3">
    <source>
        <dbReference type="Proteomes" id="UP000730481"/>
    </source>
</evidence>
<evidence type="ECO:0000256" key="1">
    <source>
        <dbReference type="SAM" id="MobiDB-lite"/>
    </source>
</evidence>
<keyword evidence="2" id="KW-0547">Nucleotide-binding</keyword>
<dbReference type="Gene3D" id="3.40.50.300">
    <property type="entry name" value="P-loop containing nucleotide triphosphate hydrolases"/>
    <property type="match status" value="1"/>
</dbReference>
<keyword evidence="2" id="KW-0067">ATP-binding</keyword>
<dbReference type="SUPFAM" id="SSF52540">
    <property type="entry name" value="P-loop containing nucleoside triphosphate hydrolases"/>
    <property type="match status" value="1"/>
</dbReference>
<reference evidence="2" key="2">
    <citation type="submission" date="2020-02" db="EMBL/GenBank/DDBJ databases">
        <title>Identification and distribution of gene clusters putatively required for synthesis of sphingolipid metabolism inhibitors in phylogenetically diverse species of the filamentous fungus Fusarium.</title>
        <authorList>
            <person name="Kim H.-S."/>
            <person name="Busman M."/>
            <person name="Brown D.W."/>
            <person name="Divon H."/>
            <person name="Uhlig S."/>
            <person name="Proctor R.H."/>
        </authorList>
    </citation>
    <scope>NUCLEOTIDE SEQUENCE</scope>
    <source>
        <strain evidence="2">NRRL 25174</strain>
    </source>
</reference>
<proteinExistence type="predicted"/>
<comment type="caution">
    <text evidence="2">The sequence shown here is derived from an EMBL/GenBank/DDBJ whole genome shotgun (WGS) entry which is preliminary data.</text>
</comment>
<dbReference type="Proteomes" id="UP000730481">
    <property type="component" value="Unassembled WGS sequence"/>
</dbReference>
<dbReference type="GO" id="GO:0004386">
    <property type="term" value="F:helicase activity"/>
    <property type="evidence" value="ECO:0007669"/>
    <property type="project" value="UniProtKB-KW"/>
</dbReference>
<organism evidence="2 3">
    <name type="scientific">Fusarium beomiforme</name>
    <dbReference type="NCBI Taxonomy" id="44412"/>
    <lineage>
        <taxon>Eukaryota</taxon>
        <taxon>Fungi</taxon>
        <taxon>Dikarya</taxon>
        <taxon>Ascomycota</taxon>
        <taxon>Pezizomycotina</taxon>
        <taxon>Sordariomycetes</taxon>
        <taxon>Hypocreomycetidae</taxon>
        <taxon>Hypocreales</taxon>
        <taxon>Nectriaceae</taxon>
        <taxon>Fusarium</taxon>
        <taxon>Fusarium burgessii species complex</taxon>
    </lineage>
</organism>
<dbReference type="EMBL" id="PVQB02001082">
    <property type="protein sequence ID" value="KAF4332409.1"/>
    <property type="molecule type" value="Genomic_DNA"/>
</dbReference>
<keyword evidence="2" id="KW-0347">Helicase</keyword>
<reference evidence="2" key="1">
    <citation type="journal article" date="2017" name="Mycologia">
        <title>Fusarium algeriense, sp. nov., a novel toxigenic crown rot pathogen of durum wheat from Algeria is nested in the Fusarium burgessii species complex.</title>
        <authorList>
            <person name="Laraba I."/>
            <person name="Keddad A."/>
            <person name="Boureghda H."/>
            <person name="Abdallah N."/>
            <person name="Vaughan M.M."/>
            <person name="Proctor R.H."/>
            <person name="Busman M."/>
            <person name="O'Donnell K."/>
        </authorList>
    </citation>
    <scope>NUCLEOTIDE SEQUENCE</scope>
    <source>
        <strain evidence="2">NRRL 25174</strain>
    </source>
</reference>